<dbReference type="PROSITE" id="PS51068">
    <property type="entry name" value="FPG_CAT"/>
    <property type="match status" value="1"/>
</dbReference>
<dbReference type="SUPFAM" id="SSF81624">
    <property type="entry name" value="N-terminal domain of MutM-like DNA repair proteins"/>
    <property type="match status" value="1"/>
</dbReference>
<dbReference type="OrthoDB" id="9800855at2"/>
<dbReference type="PANTHER" id="PTHR22993:SF9">
    <property type="entry name" value="FORMAMIDOPYRIMIDINE-DNA GLYCOSYLASE"/>
    <property type="match status" value="1"/>
</dbReference>
<keyword evidence="8 15" id="KW-0862">Zinc</keyword>
<dbReference type="InterPro" id="IPR010979">
    <property type="entry name" value="Ribosomal_uS13-like_H2TH"/>
</dbReference>
<dbReference type="Gene3D" id="1.10.8.50">
    <property type="match status" value="1"/>
</dbReference>
<feature type="domain" description="FPG-type" evidence="16">
    <location>
        <begin position="239"/>
        <end position="273"/>
    </location>
</feature>
<comment type="function">
    <text evidence="15">Involved in base excision repair of DNA damaged by oxidation or by mutagenic agents. Acts as DNA glycosylase that recognizes and removes damaged bases. Has a preference for oxidized purines, such as 7,8-dihydro-8-oxoguanine (8-oxoG). Has AP (apurinic/apyrimidinic) lyase activity and introduces nicks in the DNA strand. Cleaves the DNA backbone by beta-delta elimination to generate a single-strand break at the site of the removed base with both 3'- and 5'-phosphates.</text>
</comment>
<feature type="active site" description="Schiff-base intermediate with DNA" evidence="15">
    <location>
        <position position="2"/>
    </location>
</feature>
<dbReference type="GO" id="GO:0140078">
    <property type="term" value="F:class I DNA-(apurinic or apyrimidinic site) endonuclease activity"/>
    <property type="evidence" value="ECO:0007669"/>
    <property type="project" value="UniProtKB-EC"/>
</dbReference>
<keyword evidence="7 15" id="KW-0378">Hydrolase</keyword>
<evidence type="ECO:0000256" key="8">
    <source>
        <dbReference type="ARBA" id="ARBA00022833"/>
    </source>
</evidence>
<evidence type="ECO:0000256" key="15">
    <source>
        <dbReference type="HAMAP-Rule" id="MF_00103"/>
    </source>
</evidence>
<dbReference type="GO" id="GO:0003684">
    <property type="term" value="F:damaged DNA binding"/>
    <property type="evidence" value="ECO:0007669"/>
    <property type="project" value="InterPro"/>
</dbReference>
<evidence type="ECO:0000256" key="9">
    <source>
        <dbReference type="ARBA" id="ARBA00023125"/>
    </source>
</evidence>
<reference evidence="19" key="1">
    <citation type="submission" date="2016-10" db="EMBL/GenBank/DDBJ databases">
        <authorList>
            <person name="Varghese N."/>
            <person name="Submissions S."/>
        </authorList>
    </citation>
    <scope>NUCLEOTIDE SEQUENCE [LARGE SCALE GENOMIC DNA]</scope>
    <source>
        <strain evidence="19">DSM 25751</strain>
    </source>
</reference>
<evidence type="ECO:0000256" key="13">
    <source>
        <dbReference type="ARBA" id="ARBA00023295"/>
    </source>
</evidence>
<feature type="active site" description="Proton donor" evidence="15">
    <location>
        <position position="3"/>
    </location>
</feature>
<evidence type="ECO:0000256" key="11">
    <source>
        <dbReference type="ARBA" id="ARBA00023239"/>
    </source>
</evidence>
<evidence type="ECO:0000256" key="5">
    <source>
        <dbReference type="ARBA" id="ARBA00022763"/>
    </source>
</evidence>
<dbReference type="CDD" id="cd08966">
    <property type="entry name" value="EcFpg-like_N"/>
    <property type="match status" value="1"/>
</dbReference>
<dbReference type="FunFam" id="1.10.8.50:FF:000003">
    <property type="entry name" value="Formamidopyrimidine-DNA glycosylase"/>
    <property type="match status" value="1"/>
</dbReference>
<dbReference type="Pfam" id="PF06831">
    <property type="entry name" value="H2TH"/>
    <property type="match status" value="1"/>
</dbReference>
<keyword evidence="12 15" id="KW-0511">Multifunctional enzyme</keyword>
<feature type="active site" description="Proton donor; for delta-elimination activity" evidence="15">
    <location>
        <position position="263"/>
    </location>
</feature>
<dbReference type="Pfam" id="PF06827">
    <property type="entry name" value="zf-FPG_IleRS"/>
    <property type="match status" value="1"/>
</dbReference>
<dbReference type="EC" id="3.2.2.23" evidence="15"/>
<evidence type="ECO:0000256" key="1">
    <source>
        <dbReference type="ARBA" id="ARBA00001668"/>
    </source>
</evidence>
<evidence type="ECO:0000313" key="18">
    <source>
        <dbReference type="EMBL" id="SEI78064.1"/>
    </source>
</evidence>
<dbReference type="InterPro" id="IPR035937">
    <property type="entry name" value="FPG_N"/>
</dbReference>
<keyword evidence="6 15" id="KW-0863">Zinc-finger</keyword>
<feature type="binding site" evidence="15">
    <location>
        <position position="92"/>
    </location>
    <ligand>
        <name>DNA</name>
        <dbReference type="ChEBI" id="CHEBI:16991"/>
    </ligand>
</feature>
<dbReference type="AlphaFoldDB" id="A0A1H6TIQ4"/>
<dbReference type="SUPFAM" id="SSF57716">
    <property type="entry name" value="Glucocorticoid receptor-like (DNA-binding domain)"/>
    <property type="match status" value="1"/>
</dbReference>
<comment type="cofactor">
    <cofactor evidence="15">
        <name>Zn(2+)</name>
        <dbReference type="ChEBI" id="CHEBI:29105"/>
    </cofactor>
    <text evidence="15">Binds 1 zinc ion per subunit.</text>
</comment>
<dbReference type="EC" id="4.2.99.18" evidence="15"/>
<keyword evidence="4 15" id="KW-0479">Metal-binding</keyword>
<dbReference type="PANTHER" id="PTHR22993">
    <property type="entry name" value="FORMAMIDOPYRIMIDINE-DNA GLYCOSYLASE"/>
    <property type="match status" value="1"/>
</dbReference>
<dbReference type="GO" id="GO:0003690">
    <property type="term" value="F:double-stranded DNA binding"/>
    <property type="evidence" value="ECO:0007669"/>
    <property type="project" value="UniProtKB-ARBA"/>
</dbReference>
<evidence type="ECO:0000256" key="12">
    <source>
        <dbReference type="ARBA" id="ARBA00023268"/>
    </source>
</evidence>
<keyword evidence="13 15" id="KW-0326">Glycosidase</keyword>
<dbReference type="GO" id="GO:0006284">
    <property type="term" value="P:base-excision repair"/>
    <property type="evidence" value="ECO:0007669"/>
    <property type="project" value="InterPro"/>
</dbReference>
<dbReference type="GO" id="GO:0034039">
    <property type="term" value="F:8-oxo-7,8-dihydroguanine DNA N-glycosylase activity"/>
    <property type="evidence" value="ECO:0007669"/>
    <property type="project" value="TreeGrafter"/>
</dbReference>
<evidence type="ECO:0000256" key="6">
    <source>
        <dbReference type="ARBA" id="ARBA00022771"/>
    </source>
</evidence>
<feature type="domain" description="Formamidopyrimidine-DNA glycosylase catalytic" evidence="17">
    <location>
        <begin position="2"/>
        <end position="114"/>
    </location>
</feature>
<organism evidence="18 19">
    <name type="scientific">Alkalibacterium gilvum</name>
    <dbReference type="NCBI Taxonomy" id="1130080"/>
    <lineage>
        <taxon>Bacteria</taxon>
        <taxon>Bacillati</taxon>
        <taxon>Bacillota</taxon>
        <taxon>Bacilli</taxon>
        <taxon>Lactobacillales</taxon>
        <taxon>Carnobacteriaceae</taxon>
        <taxon>Alkalibacterium</taxon>
    </lineage>
</organism>
<feature type="active site" description="Proton donor; for beta-elimination activity" evidence="15">
    <location>
        <position position="59"/>
    </location>
</feature>
<dbReference type="NCBIfam" id="TIGR00577">
    <property type="entry name" value="fpg"/>
    <property type="match status" value="1"/>
</dbReference>
<keyword evidence="5 15" id="KW-0227">DNA damage</keyword>
<dbReference type="NCBIfam" id="NF002211">
    <property type="entry name" value="PRK01103.1"/>
    <property type="match status" value="1"/>
</dbReference>
<dbReference type="Proteomes" id="UP000198564">
    <property type="component" value="Unassembled WGS sequence"/>
</dbReference>
<dbReference type="Pfam" id="PF01149">
    <property type="entry name" value="Fapy_DNA_glyco"/>
    <property type="match status" value="1"/>
</dbReference>
<dbReference type="InterPro" id="IPR015886">
    <property type="entry name" value="H2TH_FPG"/>
</dbReference>
<keyword evidence="19" id="KW-1185">Reference proteome</keyword>
<gene>
    <name evidence="15" type="primary">mutM</name>
    <name evidence="15" type="synonym">fpg</name>
    <name evidence="18" type="ORF">SAMN04488113_11931</name>
</gene>
<dbReference type="SMART" id="SM00898">
    <property type="entry name" value="Fapy_DNA_glyco"/>
    <property type="match status" value="1"/>
</dbReference>
<dbReference type="HAMAP" id="MF_00103">
    <property type="entry name" value="Fapy_DNA_glycosyl"/>
    <property type="match status" value="1"/>
</dbReference>
<comment type="caution">
    <text evidence="15">Lacks conserved residue(s) required for the propagation of feature annotation.</text>
</comment>
<comment type="catalytic activity">
    <reaction evidence="14 15">
        <text>2'-deoxyribonucleotide-(2'-deoxyribose 5'-phosphate)-2'-deoxyribonucleotide-DNA = a 3'-end 2'-deoxyribonucleotide-(2,3-dehydro-2,3-deoxyribose 5'-phosphate)-DNA + a 5'-end 5'-phospho-2'-deoxyribonucleoside-DNA + H(+)</text>
        <dbReference type="Rhea" id="RHEA:66592"/>
        <dbReference type="Rhea" id="RHEA-COMP:13180"/>
        <dbReference type="Rhea" id="RHEA-COMP:16897"/>
        <dbReference type="Rhea" id="RHEA-COMP:17067"/>
        <dbReference type="ChEBI" id="CHEBI:15378"/>
        <dbReference type="ChEBI" id="CHEBI:136412"/>
        <dbReference type="ChEBI" id="CHEBI:157695"/>
        <dbReference type="ChEBI" id="CHEBI:167181"/>
        <dbReference type="EC" id="4.2.99.18"/>
    </reaction>
</comment>
<keyword evidence="9 15" id="KW-0238">DNA-binding</keyword>
<evidence type="ECO:0000259" key="16">
    <source>
        <dbReference type="PROSITE" id="PS51066"/>
    </source>
</evidence>
<dbReference type="InterPro" id="IPR020629">
    <property type="entry name" value="FPG_Glyclase"/>
</dbReference>
<feature type="binding site" evidence="15">
    <location>
        <position position="111"/>
    </location>
    <ligand>
        <name>DNA</name>
        <dbReference type="ChEBI" id="CHEBI:16991"/>
    </ligand>
</feature>
<dbReference type="RefSeq" id="WP_091634745.1">
    <property type="nucleotide sequence ID" value="NZ_FNYW01000019.1"/>
</dbReference>
<evidence type="ECO:0000256" key="7">
    <source>
        <dbReference type="ARBA" id="ARBA00022801"/>
    </source>
</evidence>
<evidence type="ECO:0000256" key="2">
    <source>
        <dbReference type="ARBA" id="ARBA00009409"/>
    </source>
</evidence>
<dbReference type="STRING" id="1130080.SAMN04488113_11931"/>
<evidence type="ECO:0000256" key="10">
    <source>
        <dbReference type="ARBA" id="ARBA00023204"/>
    </source>
</evidence>
<sequence length="273" mass="31101">MPELPEVESVKNGLNKLISGKAITNVDVLWINIIKDPSISEFKERIAGQVIEAVKRRGKFLLFFLTDDVLISHLRMEGKYRLENTDVPRTKHTHVVFELDSGEELRYLDVRKFGKMSLIAKEKWTQHPSMLKLGPEPTNEELKIKHLVNALKKTERPIKACLLDQTIVAGVGNIYADEILYDACIHPERKGKSLQLDEIKDLRNSIITIINKAVDKGGTTIRTYSNAFGTEGGYQTYLSVYGKKDEKCSRCQHTIKKIKVAQRGTHYCPYCQK</sequence>
<dbReference type="Gene3D" id="3.20.190.10">
    <property type="entry name" value="MutM-like, N-terminal"/>
    <property type="match status" value="1"/>
</dbReference>
<dbReference type="InterPro" id="IPR012319">
    <property type="entry name" value="FPG_cat"/>
</dbReference>
<name>A0A1H6TIQ4_9LACT</name>
<dbReference type="SMART" id="SM01232">
    <property type="entry name" value="H2TH"/>
    <property type="match status" value="1"/>
</dbReference>
<evidence type="ECO:0000256" key="4">
    <source>
        <dbReference type="ARBA" id="ARBA00022723"/>
    </source>
</evidence>
<dbReference type="PROSITE" id="PS51066">
    <property type="entry name" value="ZF_FPG_2"/>
    <property type="match status" value="1"/>
</dbReference>
<dbReference type="InterPro" id="IPR010663">
    <property type="entry name" value="Znf_FPG/IleRS"/>
</dbReference>
<protein>
    <recommendedName>
        <fullName evidence="15">Formamidopyrimidine-DNA glycosylase</fullName>
        <shortName evidence="15">Fapy-DNA glycosylase</shortName>
        <ecNumber evidence="15">3.2.2.23</ecNumber>
    </recommendedName>
    <alternativeName>
        <fullName evidence="15">DNA-(apurinic or apyrimidinic site) lyase MutM</fullName>
        <shortName evidence="15">AP lyase MutM</shortName>
        <ecNumber evidence="15">4.2.99.18</ecNumber>
    </alternativeName>
</protein>
<dbReference type="EMBL" id="FNYW01000019">
    <property type="protein sequence ID" value="SEI78064.1"/>
    <property type="molecule type" value="Genomic_DNA"/>
</dbReference>
<dbReference type="SUPFAM" id="SSF46946">
    <property type="entry name" value="S13-like H2TH domain"/>
    <property type="match status" value="1"/>
</dbReference>
<proteinExistence type="inferred from homology"/>
<evidence type="ECO:0000256" key="14">
    <source>
        <dbReference type="ARBA" id="ARBA00044632"/>
    </source>
</evidence>
<evidence type="ECO:0000313" key="19">
    <source>
        <dbReference type="Proteomes" id="UP000198564"/>
    </source>
</evidence>
<comment type="subunit">
    <text evidence="3 15">Monomer.</text>
</comment>
<accession>A0A1H6TIQ4</accession>
<dbReference type="InterPro" id="IPR000214">
    <property type="entry name" value="Znf_DNA_glyclase/AP_lyase"/>
</dbReference>
<keyword evidence="11 15" id="KW-0456">Lyase</keyword>
<comment type="catalytic activity">
    <reaction evidence="1 15">
        <text>Hydrolysis of DNA containing ring-opened 7-methylguanine residues, releasing 2,6-diamino-4-hydroxy-5-(N-methyl)formamidopyrimidine.</text>
        <dbReference type="EC" id="3.2.2.23"/>
    </reaction>
</comment>
<evidence type="ECO:0000256" key="3">
    <source>
        <dbReference type="ARBA" id="ARBA00011245"/>
    </source>
</evidence>
<evidence type="ECO:0000259" key="17">
    <source>
        <dbReference type="PROSITE" id="PS51068"/>
    </source>
</evidence>
<keyword evidence="10 15" id="KW-0234">DNA repair</keyword>
<comment type="similarity">
    <text evidence="2 15">Belongs to the FPG family.</text>
</comment>
<dbReference type="GO" id="GO:0008270">
    <property type="term" value="F:zinc ion binding"/>
    <property type="evidence" value="ECO:0007669"/>
    <property type="project" value="UniProtKB-UniRule"/>
</dbReference>